<dbReference type="Proteomes" id="UP001500791">
    <property type="component" value="Unassembled WGS sequence"/>
</dbReference>
<dbReference type="Pfam" id="PF12883">
    <property type="entry name" value="DUF3828"/>
    <property type="match status" value="1"/>
</dbReference>
<gene>
    <name evidence="3" type="ORF">GCM10009093_14860</name>
</gene>
<dbReference type="InterPro" id="IPR024289">
    <property type="entry name" value="DUF3828"/>
</dbReference>
<organism evidence="3 4">
    <name type="scientific">Brevundimonas terrae</name>
    <dbReference type="NCBI Taxonomy" id="363631"/>
    <lineage>
        <taxon>Bacteria</taxon>
        <taxon>Pseudomonadati</taxon>
        <taxon>Pseudomonadota</taxon>
        <taxon>Alphaproteobacteria</taxon>
        <taxon>Caulobacterales</taxon>
        <taxon>Caulobacteraceae</taxon>
        <taxon>Brevundimonas</taxon>
    </lineage>
</organism>
<evidence type="ECO:0000256" key="1">
    <source>
        <dbReference type="SAM" id="SignalP"/>
    </source>
</evidence>
<evidence type="ECO:0000259" key="2">
    <source>
        <dbReference type="Pfam" id="PF12883"/>
    </source>
</evidence>
<keyword evidence="4" id="KW-1185">Reference proteome</keyword>
<comment type="caution">
    <text evidence="3">The sequence shown here is derived from an EMBL/GenBank/DDBJ whole genome shotgun (WGS) entry which is preliminary data.</text>
</comment>
<dbReference type="EMBL" id="BAAAEJ010000007">
    <property type="protein sequence ID" value="GAA0389246.1"/>
    <property type="molecule type" value="Genomic_DNA"/>
</dbReference>
<reference evidence="4" key="1">
    <citation type="journal article" date="2019" name="Int. J. Syst. Evol. Microbiol.">
        <title>The Global Catalogue of Microorganisms (GCM) 10K type strain sequencing project: providing services to taxonomists for standard genome sequencing and annotation.</title>
        <authorList>
            <consortium name="The Broad Institute Genomics Platform"/>
            <consortium name="The Broad Institute Genome Sequencing Center for Infectious Disease"/>
            <person name="Wu L."/>
            <person name="Ma J."/>
        </authorList>
    </citation>
    <scope>NUCLEOTIDE SEQUENCE [LARGE SCALE GENOMIC DNA]</scope>
    <source>
        <strain evidence="4">JCM 13476</strain>
    </source>
</reference>
<accession>A0ABP3I3W0</accession>
<name>A0ABP3I3W0_9CAUL</name>
<proteinExistence type="predicted"/>
<feature type="signal peptide" evidence="1">
    <location>
        <begin position="1"/>
        <end position="26"/>
    </location>
</feature>
<dbReference type="PROSITE" id="PS51257">
    <property type="entry name" value="PROKAR_LIPOPROTEIN"/>
    <property type="match status" value="1"/>
</dbReference>
<sequence length="176" mass="18873">MATASKLSLLAAVALMLAACSPEAEAPSEPAAPQKVGREAAIEAGNGTPEQFVRALYAAYDHPPAEPVAPGRDMLIQRTLNAMIFYDWKNAKEANREPHLKNDPVCDCSGGKVVLKTVAITEGERNYADAAVTFTVDGTEKSQIVKLEKEGGRWKVLDIIKPGEKPLTEQLTAVLS</sequence>
<keyword evidence="1" id="KW-0732">Signal</keyword>
<protein>
    <recommendedName>
        <fullName evidence="2">DUF3828 domain-containing protein</fullName>
    </recommendedName>
</protein>
<evidence type="ECO:0000313" key="3">
    <source>
        <dbReference type="EMBL" id="GAA0389246.1"/>
    </source>
</evidence>
<evidence type="ECO:0000313" key="4">
    <source>
        <dbReference type="Proteomes" id="UP001500791"/>
    </source>
</evidence>
<feature type="domain" description="DUF3828" evidence="2">
    <location>
        <begin position="49"/>
        <end position="159"/>
    </location>
</feature>
<feature type="chain" id="PRO_5047165124" description="DUF3828 domain-containing protein" evidence="1">
    <location>
        <begin position="27"/>
        <end position="176"/>
    </location>
</feature>
<dbReference type="RefSeq" id="WP_167176402.1">
    <property type="nucleotide sequence ID" value="NZ_BAAAEJ010000007.1"/>
</dbReference>